<protein>
    <submittedName>
        <fullName evidence="3">Esterase-like activity of phytase family protein</fullName>
    </submittedName>
</protein>
<gene>
    <name evidence="3" type="ORF">V2H45_21135</name>
</gene>
<sequence length="401" mass="43882">MSQRFLAGCVPPPNLSNLIHQTSFYRLSWFLALVICLAGIFLDLGNLSIAEAKDRTFVPLSLEFINAYELPKQEFERTPVGGLSGITYDRDLNLFYAISDDRSEKAPARFYTLKLDFIADKQAPKLEKVEVTAVTFLKDWQGKTYAQGGVDPEGIALTSQQSVFISSEGVTHAGIPPFIDEFDLKTGAWKQSVPIPARYRLDPKGETEQGVQDNFGFEALALIGSAPGDPYRLFTATESALTQDKQPSTQGARSRFLHYVLGSGAPMVIAEHLYPVEVSPTAGIIGITDLLPIDRGGHFLSLERSLGATGFGAKIWQFATGSASDTSKLPSLQGNLGSLRPIRKKLVLDLGQLGIRLDNLEGMALGPRLADGTQSLIIVSDDNFRNAQINQFLLFRLKLDL</sequence>
<evidence type="ECO:0000313" key="3">
    <source>
        <dbReference type="EMBL" id="MEE3719253.1"/>
    </source>
</evidence>
<dbReference type="AlphaFoldDB" id="A0AAW9Q3Z8"/>
<dbReference type="EMBL" id="JAZBJZ010000121">
    <property type="protein sequence ID" value="MEE3719253.1"/>
    <property type="molecule type" value="Genomic_DNA"/>
</dbReference>
<keyword evidence="1" id="KW-0472">Membrane</keyword>
<dbReference type="Proteomes" id="UP001333818">
    <property type="component" value="Unassembled WGS sequence"/>
</dbReference>
<keyword evidence="4" id="KW-1185">Reference proteome</keyword>
<keyword evidence="1" id="KW-0812">Transmembrane</keyword>
<dbReference type="Pfam" id="PF13449">
    <property type="entry name" value="Phytase-like"/>
    <property type="match status" value="1"/>
</dbReference>
<dbReference type="PANTHER" id="PTHR37957:SF1">
    <property type="entry name" value="PHYTASE-LIKE DOMAIN-CONTAINING PROTEIN"/>
    <property type="match status" value="1"/>
</dbReference>
<feature type="domain" description="Phytase-like" evidence="2">
    <location>
        <begin position="78"/>
        <end position="384"/>
    </location>
</feature>
<reference evidence="3" key="1">
    <citation type="submission" date="2024-01" db="EMBL/GenBank/DDBJ databases">
        <title>Bank of Algae and Cyanobacteria of the Azores (BACA) strain genomes.</title>
        <authorList>
            <person name="Luz R."/>
            <person name="Cordeiro R."/>
            <person name="Fonseca A."/>
            <person name="Goncalves V."/>
        </authorList>
    </citation>
    <scope>NUCLEOTIDE SEQUENCE</scope>
    <source>
        <strain evidence="3">BACA0141</strain>
    </source>
</reference>
<accession>A0AAW9Q3Z8</accession>
<evidence type="ECO:0000313" key="4">
    <source>
        <dbReference type="Proteomes" id="UP001333818"/>
    </source>
</evidence>
<evidence type="ECO:0000256" key="1">
    <source>
        <dbReference type="SAM" id="Phobius"/>
    </source>
</evidence>
<comment type="caution">
    <text evidence="3">The sequence shown here is derived from an EMBL/GenBank/DDBJ whole genome shotgun (WGS) entry which is preliminary data.</text>
</comment>
<dbReference type="InterPro" id="IPR027372">
    <property type="entry name" value="Phytase-like_dom"/>
</dbReference>
<dbReference type="PANTHER" id="PTHR37957">
    <property type="entry name" value="BLR7070 PROTEIN"/>
    <property type="match status" value="1"/>
</dbReference>
<name>A0AAW9Q3Z8_9CYAN</name>
<proteinExistence type="predicted"/>
<evidence type="ECO:0000259" key="2">
    <source>
        <dbReference type="Pfam" id="PF13449"/>
    </source>
</evidence>
<dbReference type="RefSeq" id="WP_330485690.1">
    <property type="nucleotide sequence ID" value="NZ_JAZBJZ010000121.1"/>
</dbReference>
<feature type="transmembrane region" description="Helical" evidence="1">
    <location>
        <begin position="24"/>
        <end position="45"/>
    </location>
</feature>
<organism evidence="3 4">
    <name type="scientific">Tumidithrix elongata BACA0141</name>
    <dbReference type="NCBI Taxonomy" id="2716417"/>
    <lineage>
        <taxon>Bacteria</taxon>
        <taxon>Bacillati</taxon>
        <taxon>Cyanobacteriota</taxon>
        <taxon>Cyanophyceae</taxon>
        <taxon>Pseudanabaenales</taxon>
        <taxon>Pseudanabaenaceae</taxon>
        <taxon>Tumidithrix</taxon>
        <taxon>Tumidithrix elongata</taxon>
    </lineage>
</organism>
<keyword evidence="1" id="KW-1133">Transmembrane helix</keyword>